<evidence type="ECO:0000313" key="2">
    <source>
        <dbReference type="EMBL" id="ARF12596.1"/>
    </source>
</evidence>
<accession>A0A1V0SLM0</accession>
<proteinExistence type="predicted"/>
<name>A0A1V0SLM0_9VIRU</name>
<protein>
    <submittedName>
        <fullName evidence="2">Uncharacterized protein</fullName>
    </submittedName>
</protein>
<feature type="region of interest" description="Disordered" evidence="1">
    <location>
        <begin position="157"/>
        <end position="181"/>
    </location>
</feature>
<sequence length="380" mass="45244">MISEGTDKLYLKTIFPNLPKTLLSNNDTLNLILNPAKMIYIYNNEILNVTNINEYINNKNGLSIFKFDKVDNNNYIYKDEHNNIFTFNVSSLVIPHRTISNEIKEKFKSKIEFKKGHKNIDIIKNKINKIKQEISSLDSFLQMIDLLSIKENLNHNKEPKHFNPEKNTFAKTHKDSGEPKRDEVSVFNTKKIISNKYDEYQKIIKEYGMYITEYNTNILDDKNRYEKELAYKYLLSQIIKNIEYYRNHLLHSIEKIKENDFNAYKDFGYGIIKNKLIHINYKNKHLVSKDIYTKFKNIKIITDNNINGFCRYKTKYRYSSGFILCKAKNTGLWNIFCYTKHNNNIKYTMIKKYFSLLDIINELDSNNHIEKDMTPIIFNK</sequence>
<evidence type="ECO:0000256" key="1">
    <source>
        <dbReference type="SAM" id="MobiDB-lite"/>
    </source>
</evidence>
<reference evidence="2" key="1">
    <citation type="journal article" date="2017" name="Science">
        <title>Giant viruses with an expanded complement of translation system components.</title>
        <authorList>
            <person name="Schulz F."/>
            <person name="Yutin N."/>
            <person name="Ivanova N.N."/>
            <person name="Ortega D.R."/>
            <person name="Lee T.K."/>
            <person name="Vierheilig J."/>
            <person name="Daims H."/>
            <person name="Horn M."/>
            <person name="Wagner M."/>
            <person name="Jensen G.J."/>
            <person name="Kyrpides N.C."/>
            <person name="Koonin E.V."/>
            <person name="Woyke T."/>
        </authorList>
    </citation>
    <scope>NUCLEOTIDE SEQUENCE</scope>
    <source>
        <strain evidence="2">KNV1</strain>
    </source>
</reference>
<organism evidence="2">
    <name type="scientific">Klosneuvirus KNV1</name>
    <dbReference type="NCBI Taxonomy" id="1977640"/>
    <lineage>
        <taxon>Viruses</taxon>
        <taxon>Varidnaviria</taxon>
        <taxon>Bamfordvirae</taxon>
        <taxon>Nucleocytoviricota</taxon>
        <taxon>Megaviricetes</taxon>
        <taxon>Imitervirales</taxon>
        <taxon>Mimiviridae</taxon>
        <taxon>Klosneuvirinae</taxon>
        <taxon>Klosneuvirus</taxon>
    </lineage>
</organism>
<gene>
    <name evidence="2" type="ORF">Klosneuvirus_8_20</name>
</gene>
<dbReference type="EMBL" id="KY684115">
    <property type="protein sequence ID" value="ARF12596.1"/>
    <property type="molecule type" value="Genomic_DNA"/>
</dbReference>
<feature type="compositionally biased region" description="Basic and acidic residues" evidence="1">
    <location>
        <begin position="172"/>
        <end position="181"/>
    </location>
</feature>